<name>A0A382JSQ6_9ZZZZ</name>
<dbReference type="InterPro" id="IPR001451">
    <property type="entry name" value="Hexapep"/>
</dbReference>
<reference evidence="2" key="1">
    <citation type="submission" date="2018-05" db="EMBL/GenBank/DDBJ databases">
        <authorList>
            <person name="Lanie J.A."/>
            <person name="Ng W.-L."/>
            <person name="Kazmierczak K.M."/>
            <person name="Andrzejewski T.M."/>
            <person name="Davidsen T.M."/>
            <person name="Wayne K.J."/>
            <person name="Tettelin H."/>
            <person name="Glass J.I."/>
            <person name="Rusch D."/>
            <person name="Podicherti R."/>
            <person name="Tsui H.-C.T."/>
            <person name="Winkler M.E."/>
        </authorList>
    </citation>
    <scope>NUCLEOTIDE SEQUENCE</scope>
</reference>
<dbReference type="AlphaFoldDB" id="A0A382JSQ6"/>
<sequence>MRFGHELDVPCHYCSEMALGRVHSSAELGEGCLIGDGCAIWQYAHIREGASLGPACVIGRGVYVGPGVQIGAHVKVQNYALIYEPAVIGDRVFIGPGAVLTNDRNPRSTGQSGSLKTSDDWVATGVEIQNGASVGALAVVLGGVTVGVWAMVGAGAVVTNDVSDHALIVGNPGRQDGWVGRAGKRLLAHGTEYVCPETGETYREVEAGLRLANCD</sequence>
<dbReference type="SUPFAM" id="SSF51161">
    <property type="entry name" value="Trimeric LpxA-like enzymes"/>
    <property type="match status" value="1"/>
</dbReference>
<dbReference type="InterPro" id="IPR018357">
    <property type="entry name" value="Hexapep_transf_CS"/>
</dbReference>
<evidence type="ECO:0008006" key="3">
    <source>
        <dbReference type="Google" id="ProtNLM"/>
    </source>
</evidence>
<dbReference type="InterPro" id="IPR050179">
    <property type="entry name" value="Trans_hexapeptide_repeat"/>
</dbReference>
<protein>
    <recommendedName>
        <fullName evidence="3">N-acetyltransferase</fullName>
    </recommendedName>
</protein>
<dbReference type="PANTHER" id="PTHR43300">
    <property type="entry name" value="ACETYLTRANSFERASE"/>
    <property type="match status" value="1"/>
</dbReference>
<dbReference type="GO" id="GO:0016740">
    <property type="term" value="F:transferase activity"/>
    <property type="evidence" value="ECO:0007669"/>
    <property type="project" value="UniProtKB-KW"/>
</dbReference>
<gene>
    <name evidence="2" type="ORF">METZ01_LOCUS267630</name>
</gene>
<proteinExistence type="predicted"/>
<dbReference type="Gene3D" id="2.160.10.10">
    <property type="entry name" value="Hexapeptide repeat proteins"/>
    <property type="match status" value="1"/>
</dbReference>
<dbReference type="PANTHER" id="PTHR43300:SF4">
    <property type="entry name" value="ACYL-[ACYL-CARRIER-PROTEIN]--UDP-N-ACETYLGLUCOSAMINE O-ACYLTRANSFERASE"/>
    <property type="match status" value="1"/>
</dbReference>
<evidence type="ECO:0000313" key="2">
    <source>
        <dbReference type="EMBL" id="SVC14776.1"/>
    </source>
</evidence>
<accession>A0A382JSQ6</accession>
<dbReference type="Pfam" id="PF00132">
    <property type="entry name" value="Hexapep"/>
    <property type="match status" value="2"/>
</dbReference>
<dbReference type="CDD" id="cd03358">
    <property type="entry name" value="LbH_WxcM_N_like"/>
    <property type="match status" value="1"/>
</dbReference>
<dbReference type="PROSITE" id="PS00101">
    <property type="entry name" value="HEXAPEP_TRANSFERASES"/>
    <property type="match status" value="1"/>
</dbReference>
<dbReference type="EMBL" id="UINC01076017">
    <property type="protein sequence ID" value="SVC14776.1"/>
    <property type="molecule type" value="Genomic_DNA"/>
</dbReference>
<keyword evidence="1" id="KW-0808">Transferase</keyword>
<dbReference type="InterPro" id="IPR011004">
    <property type="entry name" value="Trimer_LpxA-like_sf"/>
</dbReference>
<evidence type="ECO:0000256" key="1">
    <source>
        <dbReference type="ARBA" id="ARBA00022679"/>
    </source>
</evidence>
<organism evidence="2">
    <name type="scientific">marine metagenome</name>
    <dbReference type="NCBI Taxonomy" id="408172"/>
    <lineage>
        <taxon>unclassified sequences</taxon>
        <taxon>metagenomes</taxon>
        <taxon>ecological metagenomes</taxon>
    </lineage>
</organism>